<organism evidence="1 2">
    <name type="scientific">Candidatus Egerieicola pullicola</name>
    <dbReference type="NCBI Taxonomy" id="2840775"/>
    <lineage>
        <taxon>Bacteria</taxon>
        <taxon>Bacillati</taxon>
        <taxon>Bacillota</taxon>
        <taxon>Clostridia</taxon>
        <taxon>Eubacteriales</taxon>
        <taxon>Oscillospiraceae</taxon>
        <taxon>Oscillospiraceae incertae sedis</taxon>
        <taxon>Candidatus Egerieicola</taxon>
    </lineage>
</organism>
<sequence length="88" mass="10034">MLRMTARLIPQRPGWEAYCNELDCKGEGDSKEDALFSLARSLLEYAQAFKRQRGLDSVELERDPEFPYVKLILSVSDPCDIVKLIVAN</sequence>
<dbReference type="InterPro" id="IPR035424">
    <property type="entry name" value="Antitoxin_RelB"/>
</dbReference>
<evidence type="ECO:0000313" key="2">
    <source>
        <dbReference type="Proteomes" id="UP000886749"/>
    </source>
</evidence>
<proteinExistence type="predicted"/>
<dbReference type="Gene3D" id="3.30.160.620">
    <property type="match status" value="1"/>
</dbReference>
<dbReference type="Proteomes" id="UP000886749">
    <property type="component" value="Unassembled WGS sequence"/>
</dbReference>
<reference evidence="1" key="1">
    <citation type="submission" date="2020-10" db="EMBL/GenBank/DDBJ databases">
        <authorList>
            <person name="Gilroy R."/>
        </authorList>
    </citation>
    <scope>NUCLEOTIDE SEQUENCE</scope>
    <source>
        <strain evidence="1">CHK184-25365</strain>
    </source>
</reference>
<protein>
    <submittedName>
        <fullName evidence="1">Uncharacterized protein</fullName>
    </submittedName>
</protein>
<evidence type="ECO:0000313" key="1">
    <source>
        <dbReference type="EMBL" id="HIR41756.1"/>
    </source>
</evidence>
<accession>A0A9D1AM71</accession>
<gene>
    <name evidence="1" type="ORF">IAB36_08010</name>
</gene>
<dbReference type="EMBL" id="DVGY01000185">
    <property type="protein sequence ID" value="HIR41756.1"/>
    <property type="molecule type" value="Genomic_DNA"/>
</dbReference>
<name>A0A9D1AM71_9FIRM</name>
<reference evidence="1" key="2">
    <citation type="journal article" date="2021" name="PeerJ">
        <title>Extensive microbial diversity within the chicken gut microbiome revealed by metagenomics and culture.</title>
        <authorList>
            <person name="Gilroy R."/>
            <person name="Ravi A."/>
            <person name="Getino M."/>
            <person name="Pursley I."/>
            <person name="Horton D.L."/>
            <person name="Alikhan N.F."/>
            <person name="Baker D."/>
            <person name="Gharbi K."/>
            <person name="Hall N."/>
            <person name="Watson M."/>
            <person name="Adriaenssens E.M."/>
            <person name="Foster-Nyarko E."/>
            <person name="Jarju S."/>
            <person name="Secka A."/>
            <person name="Antonio M."/>
            <person name="Oren A."/>
            <person name="Chaudhuri R.R."/>
            <person name="La Ragione R."/>
            <person name="Hildebrand F."/>
            <person name="Pallen M.J."/>
        </authorList>
    </citation>
    <scope>NUCLEOTIDE SEQUENCE</scope>
    <source>
        <strain evidence="1">CHK184-25365</strain>
    </source>
</reference>
<dbReference type="Pfam" id="PF12910">
    <property type="entry name" value="PHD_like"/>
    <property type="match status" value="1"/>
</dbReference>
<comment type="caution">
    <text evidence="1">The sequence shown here is derived from an EMBL/GenBank/DDBJ whole genome shotgun (WGS) entry which is preliminary data.</text>
</comment>
<dbReference type="AlphaFoldDB" id="A0A9D1AM71"/>